<feature type="region of interest" description="Disordered" evidence="1">
    <location>
        <begin position="30"/>
        <end position="55"/>
    </location>
</feature>
<proteinExistence type="predicted"/>
<evidence type="ECO:0000313" key="3">
    <source>
        <dbReference type="Proteomes" id="UP001590951"/>
    </source>
</evidence>
<feature type="compositionally biased region" description="Basic residues" evidence="1">
    <location>
        <begin position="136"/>
        <end position="147"/>
    </location>
</feature>
<dbReference type="InterPro" id="IPR007681">
    <property type="entry name" value="Mog1"/>
</dbReference>
<evidence type="ECO:0000313" key="2">
    <source>
        <dbReference type="EMBL" id="KAL2058492.1"/>
    </source>
</evidence>
<dbReference type="EMBL" id="JBHFEH010000002">
    <property type="protein sequence ID" value="KAL2058492.1"/>
    <property type="molecule type" value="Genomic_DNA"/>
</dbReference>
<reference evidence="2 3" key="1">
    <citation type="submission" date="2024-09" db="EMBL/GenBank/DDBJ databases">
        <title>Rethinking Asexuality: The Enigmatic Case of Functional Sexual Genes in Lepraria (Stereocaulaceae).</title>
        <authorList>
            <person name="Doellman M."/>
            <person name="Sun Y."/>
            <person name="Barcenas-Pena A."/>
            <person name="Lumbsch H.T."/>
            <person name="Grewe F."/>
        </authorList>
    </citation>
    <scope>NUCLEOTIDE SEQUENCE [LARGE SCALE GENOMIC DNA]</scope>
    <source>
        <strain evidence="2 3">Grewe 0041</strain>
    </source>
</reference>
<evidence type="ECO:0000256" key="1">
    <source>
        <dbReference type="SAM" id="MobiDB-lite"/>
    </source>
</evidence>
<keyword evidence="3" id="KW-1185">Reference proteome</keyword>
<feature type="compositionally biased region" description="Acidic residues" evidence="1">
    <location>
        <begin position="117"/>
        <end position="128"/>
    </location>
</feature>
<dbReference type="Gene3D" id="3.40.50.1010">
    <property type="entry name" value="5'-nuclease"/>
    <property type="match status" value="1"/>
</dbReference>
<dbReference type="CDD" id="cd18724">
    <property type="entry name" value="PIN_LabA-like"/>
    <property type="match status" value="1"/>
</dbReference>
<comment type="caution">
    <text evidence="2">The sequence shown here is derived from an EMBL/GenBank/DDBJ whole genome shotgun (WGS) entry which is preliminary data.</text>
</comment>
<gene>
    <name evidence="2" type="ORF">ABVK25_001220</name>
</gene>
<dbReference type="PANTHER" id="PTHR15837:SF5">
    <property type="entry name" value="NYN DOMAIN-CONTAINING PROTEIN"/>
    <property type="match status" value="1"/>
</dbReference>
<dbReference type="PANTHER" id="PTHR15837">
    <property type="entry name" value="RAN GUANINE NUCLEOTIDE RELEASE FACTOR"/>
    <property type="match status" value="1"/>
</dbReference>
<dbReference type="Proteomes" id="UP001590951">
    <property type="component" value="Unassembled WGS sequence"/>
</dbReference>
<name>A0ABR4BL16_9LECA</name>
<feature type="compositionally biased region" description="Polar residues" evidence="1">
    <location>
        <begin position="45"/>
        <end position="55"/>
    </location>
</feature>
<protein>
    <recommendedName>
        <fullName evidence="4">NYN domain-containing protein</fullName>
    </recommendedName>
</protein>
<evidence type="ECO:0008006" key="4">
    <source>
        <dbReference type="Google" id="ProtNLM"/>
    </source>
</evidence>
<organism evidence="2 3">
    <name type="scientific">Lepraria finkii</name>
    <dbReference type="NCBI Taxonomy" id="1340010"/>
    <lineage>
        <taxon>Eukaryota</taxon>
        <taxon>Fungi</taxon>
        <taxon>Dikarya</taxon>
        <taxon>Ascomycota</taxon>
        <taxon>Pezizomycotina</taxon>
        <taxon>Lecanoromycetes</taxon>
        <taxon>OSLEUM clade</taxon>
        <taxon>Lecanoromycetidae</taxon>
        <taxon>Lecanorales</taxon>
        <taxon>Lecanorineae</taxon>
        <taxon>Stereocaulaceae</taxon>
        <taxon>Lepraria</taxon>
    </lineage>
</organism>
<feature type="region of interest" description="Disordered" evidence="1">
    <location>
        <begin position="367"/>
        <end position="388"/>
    </location>
</feature>
<accession>A0ABR4BL16</accession>
<feature type="region of interest" description="Disordered" evidence="1">
    <location>
        <begin position="95"/>
        <end position="222"/>
    </location>
</feature>
<sequence>MSPRPEDNDWDFTPVIDLIYSLSVNSDDYTRFKPSTPYNHPEEQGTPNTTYNGLGQGTQLGNFDKLWEYLDQPLSVPPPEVPLEPPDESVKILQTFGGNEQSPLKKVKRRDEHEGGDLADNDEIDDSQDLAGLTKTQRKKSGKKRRRQAEVDGVATGKVLLNGSENESEKDIQPPRTPDTKGIIYQIRHGSAPKIEPGRLHSGKSFRAGLPIDPPAASPHPVKEKMTILKSPPRESAYAAAAAKKTRLMTMLNETFIAERPYLSNISFIQQVSNTNITREGIHVFVDASNILIGFLNALKISRGQSINTRMPRQPISFHNLSLILERGRPTAKRIVVGSDNFSEMQEAKAIGYETNILDRVHKAKELSPRQKKYTNGSGTAHSGGSGSETTAAALAVAASVQYAPEKWVEQAVDEILHLKMMESVVDASEPSIMVLATGDAAEAEYSGGFLKMVERALGKGWKIELASFRHTTSGAYKRREFRQKWGDGFKTVELDDFVEVLLGSE</sequence>